<dbReference type="RefSeq" id="WP_074973603.1">
    <property type="nucleotide sequence ID" value="NZ_FPBZ01000003.1"/>
</dbReference>
<dbReference type="PANTHER" id="PTHR41791">
    <property type="entry name" value="SSL7039 PROTEIN"/>
    <property type="match status" value="1"/>
</dbReference>
<dbReference type="PIRSF" id="PIRSF028744">
    <property type="entry name" value="Addict_mod_HI1419"/>
    <property type="match status" value="1"/>
</dbReference>
<accession>A0A1I7G5M4</accession>
<dbReference type="EMBL" id="FPBZ01000003">
    <property type="protein sequence ID" value="SFU43757.1"/>
    <property type="molecule type" value="Genomic_DNA"/>
</dbReference>
<sequence length="98" mass="11468">MTEIIQSETFKQWLFGLKDRAARARIHIRIKRIETGNLGDVKPVGEGISELRIDHGPGYRLYFMQREQRVIILLCGGDKSTQMRDIDRARIIAKDWRD</sequence>
<reference evidence="2" key="1">
    <citation type="submission" date="2016-10" db="EMBL/GenBank/DDBJ databases">
        <authorList>
            <person name="Varghese N."/>
            <person name="Submissions S."/>
        </authorList>
    </citation>
    <scope>NUCLEOTIDE SEQUENCE [LARGE SCALE GENOMIC DNA]</scope>
    <source>
        <strain evidence="2">Nl14</strain>
    </source>
</reference>
<dbReference type="NCBIfam" id="TIGR02683">
    <property type="entry name" value="upstrm_HI1419"/>
    <property type="match status" value="1"/>
</dbReference>
<evidence type="ECO:0000313" key="1">
    <source>
        <dbReference type="EMBL" id="SFU43757.1"/>
    </source>
</evidence>
<dbReference type="InterPro" id="IPR009241">
    <property type="entry name" value="HigB-like"/>
</dbReference>
<dbReference type="OrthoDB" id="9800258at2"/>
<proteinExistence type="predicted"/>
<dbReference type="AlphaFoldDB" id="A0A1I7G5M4"/>
<dbReference type="PANTHER" id="PTHR41791:SF1">
    <property type="entry name" value="SSL7039 PROTEIN"/>
    <property type="match status" value="1"/>
</dbReference>
<name>A0A1I7G5M4_9PROT</name>
<protein>
    <submittedName>
        <fullName evidence="1">Putative addiction module killer protein</fullName>
    </submittedName>
</protein>
<dbReference type="Pfam" id="PF05973">
    <property type="entry name" value="Gp49"/>
    <property type="match status" value="1"/>
</dbReference>
<gene>
    <name evidence="1" type="ORF">SAMN05216417_103208</name>
</gene>
<evidence type="ECO:0000313" key="2">
    <source>
        <dbReference type="Proteomes" id="UP000182649"/>
    </source>
</evidence>
<dbReference type="InterPro" id="IPR014056">
    <property type="entry name" value="TypeIITA-like_toxin_pred"/>
</dbReference>
<dbReference type="Proteomes" id="UP000182649">
    <property type="component" value="Unassembled WGS sequence"/>
</dbReference>
<organism evidence="1 2">
    <name type="scientific">Nitrosospira multiformis</name>
    <dbReference type="NCBI Taxonomy" id="1231"/>
    <lineage>
        <taxon>Bacteria</taxon>
        <taxon>Pseudomonadati</taxon>
        <taxon>Pseudomonadota</taxon>
        <taxon>Betaproteobacteria</taxon>
        <taxon>Nitrosomonadales</taxon>
        <taxon>Nitrosomonadaceae</taxon>
        <taxon>Nitrosospira</taxon>
    </lineage>
</organism>